<dbReference type="PANTHER" id="PTHR36834">
    <property type="entry name" value="MEMBRANE PROTEIN-RELATED"/>
    <property type="match status" value="1"/>
</dbReference>
<evidence type="ECO:0000313" key="3">
    <source>
        <dbReference type="EMBL" id="SDY87432.1"/>
    </source>
</evidence>
<keyword evidence="1" id="KW-0812">Transmembrane</keyword>
<dbReference type="InterPro" id="IPR053150">
    <property type="entry name" value="Teicoplanin_resist-assoc"/>
</dbReference>
<keyword evidence="1" id="KW-1133">Transmembrane helix</keyword>
<dbReference type="PANTHER" id="PTHR36834:SF1">
    <property type="entry name" value="INTEGRAL MEMBRANE PROTEIN"/>
    <property type="match status" value="1"/>
</dbReference>
<dbReference type="Proteomes" id="UP000198891">
    <property type="component" value="Unassembled WGS sequence"/>
</dbReference>
<sequence>MITPVLSLLFAGALTVLTVVASVRAAGPAPLRARWAVPLVGVWAASVAVMTLRPGSGLGMRLNLVPILFDGPASALDAVLNVAVFVPFGLLLAAAAVRFRTTFVVALAITLTIEVSQYVADAGRTADINDVLTNVAGACLGWAVARTIRAVAGRVARNPDPVRL</sequence>
<feature type="domain" description="VanZ-like" evidence="2">
    <location>
        <begin position="71"/>
        <end position="148"/>
    </location>
</feature>
<dbReference type="AlphaFoldDB" id="A0A1H3NET9"/>
<keyword evidence="4" id="KW-1185">Reference proteome</keyword>
<dbReference type="OrthoDB" id="5122113at2"/>
<dbReference type="STRING" id="381665.SAMN05216554_1824"/>
<protein>
    <submittedName>
        <fullName evidence="3">VanZ like family protein</fullName>
    </submittedName>
</protein>
<reference evidence="3 4" key="1">
    <citation type="submission" date="2016-10" db="EMBL/GenBank/DDBJ databases">
        <authorList>
            <person name="de Groot N.N."/>
        </authorList>
    </citation>
    <scope>NUCLEOTIDE SEQUENCE [LARGE SCALE GENOMIC DNA]</scope>
    <source>
        <strain evidence="3 4">CGMCC 4.3491</strain>
    </source>
</reference>
<feature type="transmembrane region" description="Helical" evidence="1">
    <location>
        <begin position="35"/>
        <end position="52"/>
    </location>
</feature>
<gene>
    <name evidence="3" type="ORF">SAMN05216554_1824</name>
</gene>
<dbReference type="RefSeq" id="WP_092551663.1">
    <property type="nucleotide sequence ID" value="NZ_FNPZ01000001.1"/>
</dbReference>
<proteinExistence type="predicted"/>
<keyword evidence="1" id="KW-0472">Membrane</keyword>
<evidence type="ECO:0000256" key="1">
    <source>
        <dbReference type="SAM" id="Phobius"/>
    </source>
</evidence>
<accession>A0A1H3NET9</accession>
<feature type="transmembrane region" description="Helical" evidence="1">
    <location>
        <begin position="73"/>
        <end position="97"/>
    </location>
</feature>
<name>A0A1H3NET9_9MICO</name>
<evidence type="ECO:0000259" key="2">
    <source>
        <dbReference type="Pfam" id="PF04892"/>
    </source>
</evidence>
<dbReference type="Pfam" id="PF04892">
    <property type="entry name" value="VanZ"/>
    <property type="match status" value="1"/>
</dbReference>
<organism evidence="3 4">
    <name type="scientific">Herbiconiux ginsengi</name>
    <dbReference type="NCBI Taxonomy" id="381665"/>
    <lineage>
        <taxon>Bacteria</taxon>
        <taxon>Bacillati</taxon>
        <taxon>Actinomycetota</taxon>
        <taxon>Actinomycetes</taxon>
        <taxon>Micrococcales</taxon>
        <taxon>Microbacteriaceae</taxon>
        <taxon>Herbiconiux</taxon>
    </lineage>
</organism>
<dbReference type="EMBL" id="FNPZ01000001">
    <property type="protein sequence ID" value="SDY87432.1"/>
    <property type="molecule type" value="Genomic_DNA"/>
</dbReference>
<dbReference type="InterPro" id="IPR006976">
    <property type="entry name" value="VanZ-like"/>
</dbReference>
<evidence type="ECO:0000313" key="4">
    <source>
        <dbReference type="Proteomes" id="UP000198891"/>
    </source>
</evidence>